<reference evidence="2" key="1">
    <citation type="submission" date="2024-06" db="UniProtKB">
        <authorList>
            <consortium name="Ensembl"/>
        </authorList>
    </citation>
    <scope>IDENTIFICATION</scope>
</reference>
<protein>
    <submittedName>
        <fullName evidence="2">Uncharacterized protein</fullName>
    </submittedName>
</protein>
<evidence type="ECO:0000256" key="1">
    <source>
        <dbReference type="SAM" id="MobiDB-lite"/>
    </source>
</evidence>
<dbReference type="InParanoid" id="M3Z189"/>
<feature type="compositionally biased region" description="Basic and acidic residues" evidence="1">
    <location>
        <begin position="227"/>
        <end position="237"/>
    </location>
</feature>
<feature type="region of interest" description="Disordered" evidence="1">
    <location>
        <begin position="1"/>
        <end position="34"/>
    </location>
</feature>
<feature type="region of interest" description="Disordered" evidence="1">
    <location>
        <begin position="196"/>
        <end position="252"/>
    </location>
</feature>
<proteinExistence type="predicted"/>
<dbReference type="Ensembl" id="ENSMPUT00000017607.1">
    <property type="protein sequence ID" value="ENSMPUP00000017351.1"/>
    <property type="gene ID" value="ENSMPUG00000017461.1"/>
</dbReference>
<accession>M3Z189</accession>
<name>M3Z189_MUSPF</name>
<dbReference type="EMBL" id="AEYP01031211">
    <property type="status" value="NOT_ANNOTATED_CDS"/>
    <property type="molecule type" value="Genomic_DNA"/>
</dbReference>
<dbReference type="HOGENOM" id="CLU_1102493_0_0_1"/>
<evidence type="ECO:0000313" key="2">
    <source>
        <dbReference type="Ensembl" id="ENSMPUP00000017351.1"/>
    </source>
</evidence>
<dbReference type="AlphaFoldDB" id="M3Z189"/>
<organism evidence="2">
    <name type="scientific">Mustela putorius furo</name>
    <name type="common">European domestic ferret</name>
    <name type="synonym">Mustela furo</name>
    <dbReference type="NCBI Taxonomy" id="9669"/>
    <lineage>
        <taxon>Eukaryota</taxon>
        <taxon>Metazoa</taxon>
        <taxon>Chordata</taxon>
        <taxon>Craniata</taxon>
        <taxon>Vertebrata</taxon>
        <taxon>Euteleostomi</taxon>
        <taxon>Mammalia</taxon>
        <taxon>Eutheria</taxon>
        <taxon>Laurasiatheria</taxon>
        <taxon>Carnivora</taxon>
        <taxon>Caniformia</taxon>
        <taxon>Musteloidea</taxon>
        <taxon>Mustelidae</taxon>
        <taxon>Mustelinae</taxon>
        <taxon>Mustela</taxon>
    </lineage>
</organism>
<sequence length="252" mass="25342">MRDGLERGNSAARGPGELRPPPPPAHLGRGDVDHAGGATLLPQLSLLDLPLAFPGTGARALAFLRGAVPLLLVAPGRRCPRGGDRGGGRGGRLVLRLPGAGGGPGQRRGAHRAVHAPRAGGGRCGRAAREVVVELVGCGCGRGARSPRRGLPGRVTAAPARSGRARGVLLGAHLLALRLPLLQEVCGAAAAAAAGPVATGRHIPSGAGRALTSGRPARLRPPPPPSRGREDARERPPGRGGGRGSPGGRERI</sequence>
<dbReference type="EMBL" id="AEYP01031212">
    <property type="status" value="NOT_ANNOTATED_CDS"/>
    <property type="molecule type" value="Genomic_DNA"/>
</dbReference>
<feature type="compositionally biased region" description="Gly residues" evidence="1">
    <location>
        <begin position="238"/>
        <end position="252"/>
    </location>
</feature>